<evidence type="ECO:0000256" key="1">
    <source>
        <dbReference type="SAM" id="Phobius"/>
    </source>
</evidence>
<proteinExistence type="predicted"/>
<keyword evidence="1" id="KW-0472">Membrane</keyword>
<feature type="transmembrane region" description="Helical" evidence="1">
    <location>
        <begin position="28"/>
        <end position="50"/>
    </location>
</feature>
<reference evidence="2 3" key="1">
    <citation type="submission" date="2019-02" db="EMBL/GenBank/DDBJ databases">
        <title>Deep-cultivation of Planctomycetes and their phenomic and genomic characterization uncovers novel biology.</title>
        <authorList>
            <person name="Wiegand S."/>
            <person name="Jogler M."/>
            <person name="Boedeker C."/>
            <person name="Pinto D."/>
            <person name="Vollmers J."/>
            <person name="Rivas-Marin E."/>
            <person name="Kohn T."/>
            <person name="Peeters S.H."/>
            <person name="Heuer A."/>
            <person name="Rast P."/>
            <person name="Oberbeckmann S."/>
            <person name="Bunk B."/>
            <person name="Jeske O."/>
            <person name="Meyerdierks A."/>
            <person name="Storesund J.E."/>
            <person name="Kallscheuer N."/>
            <person name="Luecker S."/>
            <person name="Lage O.M."/>
            <person name="Pohl T."/>
            <person name="Merkel B.J."/>
            <person name="Hornburger P."/>
            <person name="Mueller R.-W."/>
            <person name="Bruemmer F."/>
            <person name="Labrenz M."/>
            <person name="Spormann A.M."/>
            <person name="Op den Camp H."/>
            <person name="Overmann J."/>
            <person name="Amann R."/>
            <person name="Jetten M.S.M."/>
            <person name="Mascher T."/>
            <person name="Medema M.H."/>
            <person name="Devos D.P."/>
            <person name="Kaster A.-K."/>
            <person name="Ovreas L."/>
            <person name="Rohde M."/>
            <person name="Galperin M.Y."/>
            <person name="Jogler C."/>
        </authorList>
    </citation>
    <scope>NUCLEOTIDE SEQUENCE [LARGE SCALE GENOMIC DNA]</scope>
    <source>
        <strain evidence="2 3">Pla175</strain>
    </source>
</reference>
<organism evidence="2 3">
    <name type="scientific">Pirellulimonas nuda</name>
    <dbReference type="NCBI Taxonomy" id="2528009"/>
    <lineage>
        <taxon>Bacteria</taxon>
        <taxon>Pseudomonadati</taxon>
        <taxon>Planctomycetota</taxon>
        <taxon>Planctomycetia</taxon>
        <taxon>Pirellulales</taxon>
        <taxon>Lacipirellulaceae</taxon>
        <taxon>Pirellulimonas</taxon>
    </lineage>
</organism>
<protein>
    <submittedName>
        <fullName evidence="2">Uncharacterized protein</fullName>
    </submittedName>
</protein>
<feature type="transmembrane region" description="Helical" evidence="1">
    <location>
        <begin position="152"/>
        <end position="173"/>
    </location>
</feature>
<dbReference type="EMBL" id="CP036291">
    <property type="protein sequence ID" value="QDU88735.1"/>
    <property type="molecule type" value="Genomic_DNA"/>
</dbReference>
<dbReference type="AlphaFoldDB" id="A0A518DB75"/>
<sequence length="705" mass="77087">MEPAAVGSATGVRPLLQQVQRVRGRLRAFLAIELAAMAIVGLAAAWWSLLALDYAFELPRDLRLALLVAAGLSLCGWLYWSRGRALFRRLADDQIALWIARQRPQLADPMITAVQMRSSDGPMWETTRVWADRLAGDLRPESLVSSRRPRRWVSAAVVLAGSVVVFAIVQPAITSLFMHRLALADRPWPRRVQLVAEGFTRSEDGVLFLRTAKGAPLEISLRAEYGEENDRPSEVLLDWRGSAKSRGRAVMIEHPGIVPGQTHFVHRIEAAVEDFQLWARGSDARLGPLRVLAVSRPVLTSLDAEIVYPSYLQRPTESIVADAVQQVPAGSRVTLLGVCSKALTRVSIEPAIGTVAVDDQRLRVVLPTTDEPCRIAMTLIDQEGVASDPPFGFSLSPIPDTRPSITLETLDVAGVVTPRAVLALAIDAADDHGLTRVTLAADVNGGRKVQRPVSRANRKTSFRGAPRLELSRNRMTGRGDLGELKPGDRIRLSATAFDACDLDSLPHSTTSRVLELEVVSEQQLLARIAEREANLRRVFEQTYAAARRERLRISELASEPWGDDAEAASVSSGRVAEAWRRLADETQGAAASADAIVREVSANQVEDAALVRRIRDDVAGPLTRIGKELMPTLVAKITSRAAPAQCDSDAGVVLEEMKRVIDQMQTIDEYNALVLSLRGLIDGQRSLEKRTEKAGKSSARSLLLD</sequence>
<dbReference type="KEGG" id="pnd:Pla175_21170"/>
<name>A0A518DB75_9BACT</name>
<gene>
    <name evidence="2" type="ORF">Pla175_21170</name>
</gene>
<evidence type="ECO:0000313" key="3">
    <source>
        <dbReference type="Proteomes" id="UP000317429"/>
    </source>
</evidence>
<feature type="transmembrane region" description="Helical" evidence="1">
    <location>
        <begin position="62"/>
        <end position="80"/>
    </location>
</feature>
<keyword evidence="3" id="KW-1185">Reference proteome</keyword>
<dbReference type="Proteomes" id="UP000317429">
    <property type="component" value="Chromosome"/>
</dbReference>
<keyword evidence="1" id="KW-0812">Transmembrane</keyword>
<evidence type="ECO:0000313" key="2">
    <source>
        <dbReference type="EMBL" id="QDU88735.1"/>
    </source>
</evidence>
<keyword evidence="1" id="KW-1133">Transmembrane helix</keyword>
<accession>A0A518DB75</accession>